<sequence length="602" mass="69399">MPAALSGHTLWWQGPTWLKDNNFVQNQDNCYGRECHEEEKVALACQSRVSVCPEVVTKYSTFIKTRRIIAWCLRFITNCRVSLKKREIGTLSKKELENAVIRIIGWIQKDEFGEEMQDLRNTGHASRKSRILQINPFIDASGMLRVGGRIKYANVNPDQKFPLLLPKNHHFTKLIILHFHTRYLHAGPQLVLSLIRNSYWIMGGRDIVRRIIKQCITCFRFRAKTAVQIMGNLPADRVNPSRPFTKTGVDLAGPYELKPSLTRSKGMIKCYVILFVCFSVKAIHLEMVTSLSTSSFIAALRRREFIEWHFIPPSAPHFGGLWEANIKCLKGHLSKVIKSSLLNSEEFITLLCQVEACLNSRPLVELSPDPNDLRALTPGHFLIGSPLIEDPGLQNYVRVDLRSRWNLVQSLRNSFWSRWTREYINSLQQRNKWRLSQDNLKPNQLVLIKEDNLPPLQWRLARILKVYPGSDQKVRVAQVRAATGVYLRPITKLAPLPFKSEPGFSGRGEYVPALNMQNCVLDRLRFLPIKRMDQRACIKYRVKNEIKCADAFRMLTVAYGEATLDRSNVYRWYKMFSEGREDVNDEERAGRPSTSTTDEKNL</sequence>
<dbReference type="Pfam" id="PF17921">
    <property type="entry name" value="Integrase_H2C2"/>
    <property type="match status" value="1"/>
</dbReference>
<dbReference type="Gene3D" id="3.30.420.10">
    <property type="entry name" value="Ribonuclease H-like superfamily/Ribonuclease H"/>
    <property type="match status" value="2"/>
</dbReference>
<name>A0ABY6KCN0_9ARAC</name>
<feature type="domain" description="DUF5641" evidence="4">
    <location>
        <begin position="403"/>
        <end position="496"/>
    </location>
</feature>
<keyword evidence="6" id="KW-1185">Reference proteome</keyword>
<protein>
    <recommendedName>
        <fullName evidence="7">DUF5641 domain-containing protein</fullName>
    </recommendedName>
</protein>
<evidence type="ECO:0000259" key="3">
    <source>
        <dbReference type="Pfam" id="PF17921"/>
    </source>
</evidence>
<dbReference type="PANTHER" id="PTHR47331">
    <property type="entry name" value="PHD-TYPE DOMAIN-CONTAINING PROTEIN"/>
    <property type="match status" value="1"/>
</dbReference>
<proteinExistence type="predicted"/>
<evidence type="ECO:0000259" key="2">
    <source>
        <dbReference type="Pfam" id="PF17906"/>
    </source>
</evidence>
<dbReference type="InterPro" id="IPR036397">
    <property type="entry name" value="RNaseH_sf"/>
</dbReference>
<reference evidence="5 6" key="1">
    <citation type="submission" date="2022-01" db="EMBL/GenBank/DDBJ databases">
        <title>A chromosomal length assembly of Cordylochernes scorpioides.</title>
        <authorList>
            <person name="Zeh D."/>
            <person name="Zeh J."/>
        </authorList>
    </citation>
    <scope>NUCLEOTIDE SEQUENCE [LARGE SCALE GENOMIC DNA]</scope>
    <source>
        <strain evidence="5">IN4F17</strain>
        <tissue evidence="5">Whole Body</tissue>
    </source>
</reference>
<feature type="region of interest" description="Disordered" evidence="1">
    <location>
        <begin position="583"/>
        <end position="602"/>
    </location>
</feature>
<dbReference type="InterPro" id="IPR040676">
    <property type="entry name" value="DUF5641"/>
</dbReference>
<evidence type="ECO:0000313" key="5">
    <source>
        <dbReference type="EMBL" id="UYV66611.1"/>
    </source>
</evidence>
<dbReference type="Proteomes" id="UP001235939">
    <property type="component" value="Chromosome 04"/>
</dbReference>
<evidence type="ECO:0000256" key="1">
    <source>
        <dbReference type="SAM" id="MobiDB-lite"/>
    </source>
</evidence>
<dbReference type="InterPro" id="IPR012337">
    <property type="entry name" value="RNaseH-like_sf"/>
</dbReference>
<dbReference type="SUPFAM" id="SSF53098">
    <property type="entry name" value="Ribonuclease H-like"/>
    <property type="match status" value="1"/>
</dbReference>
<feature type="domain" description="Integrase zinc-binding" evidence="3">
    <location>
        <begin position="169"/>
        <end position="223"/>
    </location>
</feature>
<feature type="domain" description="Mos1 transposase HTH" evidence="2">
    <location>
        <begin position="534"/>
        <end position="579"/>
    </location>
</feature>
<gene>
    <name evidence="5" type="ORF">LAZ67_4002308</name>
</gene>
<dbReference type="Pfam" id="PF17906">
    <property type="entry name" value="HTH_48"/>
    <property type="match status" value="1"/>
</dbReference>
<evidence type="ECO:0008006" key="7">
    <source>
        <dbReference type="Google" id="ProtNLM"/>
    </source>
</evidence>
<dbReference type="InterPro" id="IPR041588">
    <property type="entry name" value="Integrase_H2C2"/>
</dbReference>
<accession>A0ABY6KCN0</accession>
<dbReference type="InterPro" id="IPR041426">
    <property type="entry name" value="Mos1_HTH"/>
</dbReference>
<dbReference type="Gene3D" id="1.10.10.1450">
    <property type="match status" value="1"/>
</dbReference>
<evidence type="ECO:0000313" key="6">
    <source>
        <dbReference type="Proteomes" id="UP001235939"/>
    </source>
</evidence>
<dbReference type="Pfam" id="PF18701">
    <property type="entry name" value="DUF5641"/>
    <property type="match status" value="1"/>
</dbReference>
<dbReference type="EMBL" id="CP092866">
    <property type="protein sequence ID" value="UYV66611.1"/>
    <property type="molecule type" value="Genomic_DNA"/>
</dbReference>
<organism evidence="5 6">
    <name type="scientific">Cordylochernes scorpioides</name>
    <dbReference type="NCBI Taxonomy" id="51811"/>
    <lineage>
        <taxon>Eukaryota</taxon>
        <taxon>Metazoa</taxon>
        <taxon>Ecdysozoa</taxon>
        <taxon>Arthropoda</taxon>
        <taxon>Chelicerata</taxon>
        <taxon>Arachnida</taxon>
        <taxon>Pseudoscorpiones</taxon>
        <taxon>Cheliferoidea</taxon>
        <taxon>Chernetidae</taxon>
        <taxon>Cordylochernes</taxon>
    </lineage>
</organism>
<evidence type="ECO:0000259" key="4">
    <source>
        <dbReference type="Pfam" id="PF18701"/>
    </source>
</evidence>